<evidence type="ECO:0000313" key="11">
    <source>
        <dbReference type="EMBL" id="SEP93175.1"/>
    </source>
</evidence>
<evidence type="ECO:0000256" key="7">
    <source>
        <dbReference type="ARBA" id="ARBA00022898"/>
    </source>
</evidence>
<evidence type="ECO:0000256" key="6">
    <source>
        <dbReference type="ARBA" id="ARBA00022679"/>
    </source>
</evidence>
<evidence type="ECO:0000256" key="2">
    <source>
        <dbReference type="ARBA" id="ARBA00005011"/>
    </source>
</evidence>
<dbReference type="PANTHER" id="PTHR43643">
    <property type="entry name" value="HISTIDINOL-PHOSPHATE AMINOTRANSFERASE 2"/>
    <property type="match status" value="1"/>
</dbReference>
<keyword evidence="9" id="KW-0028">Amino-acid biosynthesis</keyword>
<name>A0A1H9BW32_9GAMM</name>
<evidence type="ECO:0000256" key="3">
    <source>
        <dbReference type="ARBA" id="ARBA00007970"/>
    </source>
</evidence>
<reference evidence="11 12" key="1">
    <citation type="submission" date="2016-10" db="EMBL/GenBank/DDBJ databases">
        <authorList>
            <person name="de Groot N.N."/>
        </authorList>
    </citation>
    <scope>NUCLEOTIDE SEQUENCE [LARGE SCALE GENOMIC DNA]</scope>
    <source>
        <strain evidence="11 12">B7-7</strain>
    </source>
</reference>
<comment type="pathway">
    <text evidence="2 9">Amino-acid biosynthesis; L-histidine biosynthesis; L-histidine from 5-phospho-alpha-D-ribose 1-diphosphate: step 7/9.</text>
</comment>
<dbReference type="Gene3D" id="3.40.640.10">
    <property type="entry name" value="Type I PLP-dependent aspartate aminotransferase-like (Major domain)"/>
    <property type="match status" value="1"/>
</dbReference>
<evidence type="ECO:0000256" key="9">
    <source>
        <dbReference type="HAMAP-Rule" id="MF_01023"/>
    </source>
</evidence>
<dbReference type="UniPathway" id="UPA00031">
    <property type="reaction ID" value="UER00012"/>
</dbReference>
<gene>
    <name evidence="9" type="primary">hisC</name>
    <name evidence="11" type="ORF">SAMN05421693_11126</name>
</gene>
<keyword evidence="12" id="KW-1185">Reference proteome</keyword>
<dbReference type="HAMAP" id="MF_01023">
    <property type="entry name" value="HisC_aminotrans_2"/>
    <property type="match status" value="1"/>
</dbReference>
<dbReference type="Proteomes" id="UP000199496">
    <property type="component" value="Unassembled WGS sequence"/>
</dbReference>
<dbReference type="GO" id="GO:0000105">
    <property type="term" value="P:L-histidine biosynthetic process"/>
    <property type="evidence" value="ECO:0007669"/>
    <property type="project" value="UniProtKB-UniRule"/>
</dbReference>
<dbReference type="PANTHER" id="PTHR43643:SF3">
    <property type="entry name" value="HISTIDINOL-PHOSPHATE AMINOTRANSFERASE"/>
    <property type="match status" value="1"/>
</dbReference>
<proteinExistence type="inferred from homology"/>
<evidence type="ECO:0000256" key="8">
    <source>
        <dbReference type="ARBA" id="ARBA00047481"/>
    </source>
</evidence>
<evidence type="ECO:0000259" key="10">
    <source>
        <dbReference type="Pfam" id="PF00155"/>
    </source>
</evidence>
<evidence type="ECO:0000256" key="4">
    <source>
        <dbReference type="ARBA" id="ARBA00011738"/>
    </source>
</evidence>
<dbReference type="Pfam" id="PF00155">
    <property type="entry name" value="Aminotran_1_2"/>
    <property type="match status" value="1"/>
</dbReference>
<feature type="domain" description="Aminotransferase class I/classII large" evidence="10">
    <location>
        <begin position="37"/>
        <end position="368"/>
    </location>
</feature>
<sequence length="374" mass="40525">MSCDYRALANAGVQSLMPYQPGKPVEELERELGIRESIKLASNENPLGPSPRAIQSLGGLLEGLALYPDGGGFALRRRLGEVLGVEPACITLGNGSNDVLELIGRAYLSPGRNAVFSAHAFAVYPLVVQAVDAEARVAPANPMDHAMPYGHDLAAMAERVDAHTRVIFVANPNNPTGTWLDAASLKAFIAAQPRETLVVVDEAYFEYVEEAEYPDTTRWLAEFPNLVVTRTFSKIHGLAGLRIGYAVSSPEVADILNRVRQPFNTNTLAQAGALAALEDDAHVRESVRVNREGLDFLTAACRERGLDFIPSVGNFLCIDMGREAGPVYQALLHQGVIVRPVGGGYGLPHHLRVTVGRAHENRRFMDALDQVLGR</sequence>
<feature type="modified residue" description="N6-(pyridoxal phosphate)lysine" evidence="9">
    <location>
        <position position="234"/>
    </location>
</feature>
<dbReference type="RefSeq" id="WP_090205768.1">
    <property type="nucleotide sequence ID" value="NZ_FOFO01000011.1"/>
</dbReference>
<dbReference type="InterPro" id="IPR015422">
    <property type="entry name" value="PyrdxlP-dep_Trfase_small"/>
</dbReference>
<dbReference type="Gene3D" id="3.90.1150.10">
    <property type="entry name" value="Aspartate Aminotransferase, domain 1"/>
    <property type="match status" value="1"/>
</dbReference>
<accession>A0A1H9BW32</accession>
<comment type="subunit">
    <text evidence="4 9">Homodimer.</text>
</comment>
<dbReference type="NCBIfam" id="TIGR01141">
    <property type="entry name" value="hisC"/>
    <property type="match status" value="1"/>
</dbReference>
<comment type="catalytic activity">
    <reaction evidence="8 9">
        <text>L-histidinol phosphate + 2-oxoglutarate = 3-(imidazol-4-yl)-2-oxopropyl phosphate + L-glutamate</text>
        <dbReference type="Rhea" id="RHEA:23744"/>
        <dbReference type="ChEBI" id="CHEBI:16810"/>
        <dbReference type="ChEBI" id="CHEBI:29985"/>
        <dbReference type="ChEBI" id="CHEBI:57766"/>
        <dbReference type="ChEBI" id="CHEBI:57980"/>
        <dbReference type="EC" id="2.6.1.9"/>
    </reaction>
</comment>
<evidence type="ECO:0000313" key="12">
    <source>
        <dbReference type="Proteomes" id="UP000199496"/>
    </source>
</evidence>
<comment type="similarity">
    <text evidence="3 9">Belongs to the class-II pyridoxal-phosphate-dependent aminotransferase family. Histidinol-phosphate aminotransferase subfamily.</text>
</comment>
<dbReference type="InterPro" id="IPR050106">
    <property type="entry name" value="HistidinolP_aminotransfase"/>
</dbReference>
<keyword evidence="5 9" id="KW-0032">Aminotransferase</keyword>
<keyword evidence="9" id="KW-0368">Histidine biosynthesis</keyword>
<keyword evidence="6 9" id="KW-0808">Transferase</keyword>
<dbReference type="GO" id="GO:0030170">
    <property type="term" value="F:pyridoxal phosphate binding"/>
    <property type="evidence" value="ECO:0007669"/>
    <property type="project" value="InterPro"/>
</dbReference>
<dbReference type="CDD" id="cd00609">
    <property type="entry name" value="AAT_like"/>
    <property type="match status" value="1"/>
</dbReference>
<dbReference type="EMBL" id="FOFO01000011">
    <property type="protein sequence ID" value="SEP93175.1"/>
    <property type="molecule type" value="Genomic_DNA"/>
</dbReference>
<evidence type="ECO:0000256" key="1">
    <source>
        <dbReference type="ARBA" id="ARBA00001933"/>
    </source>
</evidence>
<evidence type="ECO:0000256" key="5">
    <source>
        <dbReference type="ARBA" id="ARBA00022576"/>
    </source>
</evidence>
<dbReference type="InterPro" id="IPR015421">
    <property type="entry name" value="PyrdxlP-dep_Trfase_major"/>
</dbReference>
<protein>
    <recommendedName>
        <fullName evidence="9">Histidinol-phosphate aminotransferase</fullName>
        <ecNumber evidence="9">2.6.1.9</ecNumber>
    </recommendedName>
    <alternativeName>
        <fullName evidence="9">Imidazole acetol-phosphate transaminase</fullName>
    </alternativeName>
</protein>
<dbReference type="STRING" id="867345.SAMN05421693_11126"/>
<comment type="cofactor">
    <cofactor evidence="1 9">
        <name>pyridoxal 5'-phosphate</name>
        <dbReference type="ChEBI" id="CHEBI:597326"/>
    </cofactor>
</comment>
<dbReference type="InterPro" id="IPR004839">
    <property type="entry name" value="Aminotransferase_I/II_large"/>
</dbReference>
<organism evidence="11 12">
    <name type="scientific">Ectothiorhodospira magna</name>
    <dbReference type="NCBI Taxonomy" id="867345"/>
    <lineage>
        <taxon>Bacteria</taxon>
        <taxon>Pseudomonadati</taxon>
        <taxon>Pseudomonadota</taxon>
        <taxon>Gammaproteobacteria</taxon>
        <taxon>Chromatiales</taxon>
        <taxon>Ectothiorhodospiraceae</taxon>
        <taxon>Ectothiorhodospira</taxon>
    </lineage>
</organism>
<dbReference type="SUPFAM" id="SSF53383">
    <property type="entry name" value="PLP-dependent transferases"/>
    <property type="match status" value="1"/>
</dbReference>
<dbReference type="AlphaFoldDB" id="A0A1H9BW32"/>
<keyword evidence="7 9" id="KW-0663">Pyridoxal phosphate</keyword>
<dbReference type="InterPro" id="IPR015424">
    <property type="entry name" value="PyrdxlP-dep_Trfase"/>
</dbReference>
<dbReference type="OrthoDB" id="9813612at2"/>
<dbReference type="EC" id="2.6.1.9" evidence="9"/>
<dbReference type="InterPro" id="IPR005861">
    <property type="entry name" value="HisP_aminotrans"/>
</dbReference>
<dbReference type="GO" id="GO:0004400">
    <property type="term" value="F:histidinol-phosphate transaminase activity"/>
    <property type="evidence" value="ECO:0007669"/>
    <property type="project" value="UniProtKB-UniRule"/>
</dbReference>